<sequence>MEEPGMWILLQNEITKVGFEKGQKDEVKHDGFCCEGRACRRRERETTSLLSFLCQVLTDQYGSYSIFPGCF</sequence>
<dbReference type="Proteomes" id="UP000735302">
    <property type="component" value="Unassembled WGS sequence"/>
</dbReference>
<proteinExistence type="predicted"/>
<comment type="caution">
    <text evidence="1">The sequence shown here is derived from an EMBL/GenBank/DDBJ whole genome shotgun (WGS) entry which is preliminary data.</text>
</comment>
<dbReference type="AlphaFoldDB" id="A0AAV4ARZ7"/>
<accession>A0AAV4ARZ7</accession>
<gene>
    <name evidence="1" type="ORF">PoB_003743100</name>
</gene>
<keyword evidence="2" id="KW-1185">Reference proteome</keyword>
<dbReference type="EMBL" id="BLXT01004211">
    <property type="protein sequence ID" value="GFO10926.1"/>
    <property type="molecule type" value="Genomic_DNA"/>
</dbReference>
<organism evidence="1 2">
    <name type="scientific">Plakobranchus ocellatus</name>
    <dbReference type="NCBI Taxonomy" id="259542"/>
    <lineage>
        <taxon>Eukaryota</taxon>
        <taxon>Metazoa</taxon>
        <taxon>Spiralia</taxon>
        <taxon>Lophotrochozoa</taxon>
        <taxon>Mollusca</taxon>
        <taxon>Gastropoda</taxon>
        <taxon>Heterobranchia</taxon>
        <taxon>Euthyneura</taxon>
        <taxon>Panpulmonata</taxon>
        <taxon>Sacoglossa</taxon>
        <taxon>Placobranchoidea</taxon>
        <taxon>Plakobranchidae</taxon>
        <taxon>Plakobranchus</taxon>
    </lineage>
</organism>
<evidence type="ECO:0000313" key="1">
    <source>
        <dbReference type="EMBL" id="GFO10926.1"/>
    </source>
</evidence>
<evidence type="ECO:0000313" key="2">
    <source>
        <dbReference type="Proteomes" id="UP000735302"/>
    </source>
</evidence>
<protein>
    <submittedName>
        <fullName evidence="1">Uncharacterized protein</fullName>
    </submittedName>
</protein>
<name>A0AAV4ARZ7_9GAST</name>
<reference evidence="1 2" key="1">
    <citation type="journal article" date="2021" name="Elife">
        <title>Chloroplast acquisition without the gene transfer in kleptoplastic sea slugs, Plakobranchus ocellatus.</title>
        <authorList>
            <person name="Maeda T."/>
            <person name="Takahashi S."/>
            <person name="Yoshida T."/>
            <person name="Shimamura S."/>
            <person name="Takaki Y."/>
            <person name="Nagai Y."/>
            <person name="Toyoda A."/>
            <person name="Suzuki Y."/>
            <person name="Arimoto A."/>
            <person name="Ishii H."/>
            <person name="Satoh N."/>
            <person name="Nishiyama T."/>
            <person name="Hasebe M."/>
            <person name="Maruyama T."/>
            <person name="Minagawa J."/>
            <person name="Obokata J."/>
            <person name="Shigenobu S."/>
        </authorList>
    </citation>
    <scope>NUCLEOTIDE SEQUENCE [LARGE SCALE GENOMIC DNA]</scope>
</reference>